<name>A0ABS8CHZ9_9RHOB</name>
<accession>A0ABS8CHZ9</accession>
<keyword evidence="2" id="KW-1185">Reference proteome</keyword>
<evidence type="ECO:0000313" key="1">
    <source>
        <dbReference type="EMBL" id="MCB5409000.1"/>
    </source>
</evidence>
<organism evidence="1 2">
    <name type="scientific">Pseudogemmobacter faecipullorum</name>
    <dbReference type="NCBI Taxonomy" id="2755041"/>
    <lineage>
        <taxon>Bacteria</taxon>
        <taxon>Pseudomonadati</taxon>
        <taxon>Pseudomonadota</taxon>
        <taxon>Alphaproteobacteria</taxon>
        <taxon>Rhodobacterales</taxon>
        <taxon>Paracoccaceae</taxon>
        <taxon>Pseudogemmobacter</taxon>
    </lineage>
</organism>
<comment type="caution">
    <text evidence="1">The sequence shown here is derived from an EMBL/GenBank/DDBJ whole genome shotgun (WGS) entry which is preliminary data.</text>
</comment>
<reference evidence="1 2" key="1">
    <citation type="submission" date="2020-07" db="EMBL/GenBank/DDBJ databases">
        <title>Pseudogemmobacter sp. nov., isolated from poultry manure in Taiwan.</title>
        <authorList>
            <person name="Lin S.-Y."/>
            <person name="Tang Y.-S."/>
            <person name="Young C.-C."/>
        </authorList>
    </citation>
    <scope>NUCLEOTIDE SEQUENCE [LARGE SCALE GENOMIC DNA]</scope>
    <source>
        <strain evidence="1 2">CC-YST710</strain>
    </source>
</reference>
<proteinExistence type="predicted"/>
<dbReference type="EMBL" id="JACDXX010000002">
    <property type="protein sequence ID" value="MCB5409000.1"/>
    <property type="molecule type" value="Genomic_DNA"/>
</dbReference>
<dbReference type="Proteomes" id="UP001198571">
    <property type="component" value="Unassembled WGS sequence"/>
</dbReference>
<evidence type="ECO:0000313" key="2">
    <source>
        <dbReference type="Proteomes" id="UP001198571"/>
    </source>
</evidence>
<sequence>MQRPVDLSQSSKVLATPDLIYYAPSAKAPAPQPLSQQSAIEEMYAYYGSDRA</sequence>
<gene>
    <name evidence="1" type="ORF">H0485_03100</name>
</gene>
<dbReference type="RefSeq" id="WP_226933897.1">
    <property type="nucleotide sequence ID" value="NZ_JACDXX010000002.1"/>
</dbReference>
<protein>
    <submittedName>
        <fullName evidence="1">Uncharacterized protein</fullName>
    </submittedName>
</protein>